<reference evidence="1" key="2">
    <citation type="submission" date="2020-09" db="EMBL/GenBank/DDBJ databases">
        <authorList>
            <person name="Sun Q."/>
            <person name="Ohkuma M."/>
        </authorList>
    </citation>
    <scope>NUCLEOTIDE SEQUENCE</scope>
    <source>
        <strain evidence="1">JCM 14359</strain>
    </source>
</reference>
<sequence length="215" mass="21683">MQRRKFVAGLGALTTGSAAAMGTGAFTSVEADRTVDVEVAGDSSAYLALRKAAGPNADPGANSDAYVDDSGAEISLDFTSSNASVSGNGFNPNAVTEVDDLLEVQNQGTQSAYLSVDTANLDLSDGSGNQAGVGLAVVADETTGSNLNDNIAFDSSTTPNPDVGVIADPTVNGAYELTQGESVHLDLTVDTTTFDNANVSTSGTITFIADQSGSL</sequence>
<dbReference type="RefSeq" id="WP_229663725.1">
    <property type="nucleotide sequence ID" value="NZ_BMOC01000003.1"/>
</dbReference>
<evidence type="ECO:0000313" key="1">
    <source>
        <dbReference type="EMBL" id="GGI99777.1"/>
    </source>
</evidence>
<gene>
    <name evidence="1" type="ORF">GCM10008995_07050</name>
</gene>
<evidence type="ECO:0008006" key="3">
    <source>
        <dbReference type="Google" id="ProtNLM"/>
    </source>
</evidence>
<accession>A0A830EKH2</accession>
<keyword evidence="2" id="KW-1185">Reference proteome</keyword>
<name>A0A830EKH2_9EURY</name>
<dbReference type="Proteomes" id="UP000653099">
    <property type="component" value="Unassembled WGS sequence"/>
</dbReference>
<dbReference type="EMBL" id="BMOC01000003">
    <property type="protein sequence ID" value="GGI99777.1"/>
    <property type="molecule type" value="Genomic_DNA"/>
</dbReference>
<dbReference type="AlphaFoldDB" id="A0A830EKH2"/>
<organism evidence="1 2">
    <name type="scientific">Halobellus salinus</name>
    <dbReference type="NCBI Taxonomy" id="931585"/>
    <lineage>
        <taxon>Archaea</taxon>
        <taxon>Methanobacteriati</taxon>
        <taxon>Methanobacteriota</taxon>
        <taxon>Stenosarchaea group</taxon>
        <taxon>Halobacteria</taxon>
        <taxon>Halobacteriales</taxon>
        <taxon>Haloferacaceae</taxon>
        <taxon>Halobellus</taxon>
    </lineage>
</organism>
<protein>
    <recommendedName>
        <fullName evidence="3">DUF1102 domain-containing protein</fullName>
    </recommendedName>
</protein>
<reference evidence="1" key="1">
    <citation type="journal article" date="2014" name="Int. J. Syst. Evol. Microbiol.">
        <title>Complete genome sequence of Corynebacterium casei LMG S-19264T (=DSM 44701T), isolated from a smear-ripened cheese.</title>
        <authorList>
            <consortium name="US DOE Joint Genome Institute (JGI-PGF)"/>
            <person name="Walter F."/>
            <person name="Albersmeier A."/>
            <person name="Kalinowski J."/>
            <person name="Ruckert C."/>
        </authorList>
    </citation>
    <scope>NUCLEOTIDE SEQUENCE</scope>
    <source>
        <strain evidence="1">JCM 14359</strain>
    </source>
</reference>
<proteinExistence type="predicted"/>
<evidence type="ECO:0000313" key="2">
    <source>
        <dbReference type="Proteomes" id="UP000653099"/>
    </source>
</evidence>
<comment type="caution">
    <text evidence="1">The sequence shown here is derived from an EMBL/GenBank/DDBJ whole genome shotgun (WGS) entry which is preliminary data.</text>
</comment>